<evidence type="ECO:0000313" key="3">
    <source>
        <dbReference type="Proteomes" id="UP000216107"/>
    </source>
</evidence>
<organism evidence="2 3">
    <name type="scientific">Candidatus Dactylopiibacterium carminicum</name>
    <dbReference type="NCBI Taxonomy" id="857335"/>
    <lineage>
        <taxon>Bacteria</taxon>
        <taxon>Pseudomonadati</taxon>
        <taxon>Pseudomonadota</taxon>
        <taxon>Betaproteobacteria</taxon>
        <taxon>Rhodocyclales</taxon>
        <taxon>Rhodocyclaceae</taxon>
        <taxon>Candidatus Dactylopiibacterium</taxon>
    </lineage>
</organism>
<dbReference type="Proteomes" id="UP000216107">
    <property type="component" value="Unassembled WGS sequence"/>
</dbReference>
<evidence type="ECO:0000313" key="2">
    <source>
        <dbReference type="EMBL" id="PAS93626.1"/>
    </source>
</evidence>
<reference evidence="2 3" key="2">
    <citation type="submission" date="2017-07" db="EMBL/GenBank/DDBJ databases">
        <title>Candidatus Dactylopiibacterium carminicum, a nitrogen-fixing symbiont of the cochineal insect Dactylopius coccus and Dactylopius opuntiae (Hemiptera: Coccoidea: Dactylopiidae).</title>
        <authorList>
            <person name="Vera A."/>
        </authorList>
    </citation>
    <scope>NUCLEOTIDE SEQUENCE [LARGE SCALE GENOMIC DNA]</scope>
    <source>
        <strain evidence="2 3">NFDCM</strain>
    </source>
</reference>
<protein>
    <submittedName>
        <fullName evidence="2">Tautomerase family protein</fullName>
    </submittedName>
</protein>
<comment type="caution">
    <text evidence="2">The sequence shown here is derived from an EMBL/GenBank/DDBJ whole genome shotgun (WGS) entry which is preliminary data.</text>
</comment>
<dbReference type="Gene3D" id="3.30.429.10">
    <property type="entry name" value="Macrophage Migration Inhibitory Factor"/>
    <property type="match status" value="1"/>
</dbReference>
<evidence type="ECO:0000313" key="1">
    <source>
        <dbReference type="EMBL" id="KAF7599690.1"/>
    </source>
</evidence>
<dbReference type="Proteomes" id="UP000623509">
    <property type="component" value="Unassembled WGS sequence"/>
</dbReference>
<dbReference type="RefSeq" id="WP_095524059.1">
    <property type="nucleotide sequence ID" value="NZ_MDUX01000015.1"/>
</dbReference>
<gene>
    <name evidence="1" type="ORF">BGI27_06275</name>
    <name evidence="2" type="ORF">CGU29_06715</name>
</gene>
<dbReference type="SUPFAM" id="SSF55331">
    <property type="entry name" value="Tautomerase/MIF"/>
    <property type="match status" value="1"/>
</dbReference>
<dbReference type="InterPro" id="IPR014347">
    <property type="entry name" value="Tautomerase/MIF_sf"/>
</dbReference>
<dbReference type="InterPro" id="IPR037479">
    <property type="entry name" value="Tauto_MSAD"/>
</dbReference>
<dbReference type="OrthoDB" id="9804765at2"/>
<evidence type="ECO:0000313" key="4">
    <source>
        <dbReference type="Proteomes" id="UP000623509"/>
    </source>
</evidence>
<dbReference type="EMBL" id="NMRN01000014">
    <property type="protein sequence ID" value="PAS93626.1"/>
    <property type="molecule type" value="Genomic_DNA"/>
</dbReference>
<accession>A0A272EUA3</accession>
<dbReference type="PANTHER" id="PTHR38460">
    <property type="entry name" value="TAUTOMERASE YOLI-RELATED"/>
    <property type="match status" value="1"/>
</dbReference>
<sequence length="130" mass="14693">MPVVHIEVRRQYSPAEEQALIESVHAALVCSLQIPEHDRIVRLSVHPPERFACPTDKVQPERFTLISIDLFSGRSPAAKRKLYSELAQRLAVLGIPPDHLLVRLREIPREDWGIKGLSAVDIDLGFEVEV</sequence>
<reference evidence="1 4" key="1">
    <citation type="submission" date="2016-08" db="EMBL/GenBank/DDBJ databases">
        <title>Candidatus Dactylopiibacterium carminicum genome sequence.</title>
        <authorList>
            <person name="Ramirez-Puebla S.T."/>
            <person name="Ormeno-Orrillo E."/>
            <person name="Vera-Ponce De Leon A."/>
            <person name="Luis L."/>
            <person name="Sanchez-Flores A."/>
            <person name="Monica R."/>
            <person name="Martinez-Romero E."/>
        </authorList>
    </citation>
    <scope>NUCLEOTIDE SEQUENCE [LARGE SCALE GENOMIC DNA]</scope>
    <source>
        <strain evidence="1">END1</strain>
    </source>
</reference>
<dbReference type="AlphaFoldDB" id="A0A272EUA3"/>
<dbReference type="EMBL" id="MDUX01000015">
    <property type="protein sequence ID" value="KAF7599690.1"/>
    <property type="molecule type" value="Genomic_DNA"/>
</dbReference>
<proteinExistence type="predicted"/>
<name>A0A272EUA3_9RHOO</name>
<keyword evidence="4" id="KW-1185">Reference proteome</keyword>
<dbReference type="Pfam" id="PF14552">
    <property type="entry name" value="Tautomerase_2"/>
    <property type="match status" value="1"/>
</dbReference>
<dbReference type="PANTHER" id="PTHR38460:SF1">
    <property type="entry name" value="TAUTOMERASE YOLI-RELATED"/>
    <property type="match status" value="1"/>
</dbReference>